<comment type="caution">
    <text evidence="1">The sequence shown here is derived from an EMBL/GenBank/DDBJ whole genome shotgun (WGS) entry which is preliminary data.</text>
</comment>
<dbReference type="AlphaFoldDB" id="A0A4Z0NIR5"/>
<dbReference type="RefSeq" id="WP_135417918.1">
    <property type="nucleotide sequence ID" value="NZ_SRLB01000021.1"/>
</dbReference>
<dbReference type="Proteomes" id="UP000297535">
    <property type="component" value="Unassembled WGS sequence"/>
</dbReference>
<sequence length="108" mass="11362">MSEVLQFPTRLSSRDLHQIYRLGAIGELEVLLMQPPGDEPAPLEITLRAGSVVVEIASVNDADGDLGNALRSAHSLADVLLSSLMAIKGRGVLRDAFLGPDAIDDGAA</sequence>
<name>A0A4Z0NIR5_9HYPH</name>
<evidence type="ECO:0000313" key="2">
    <source>
        <dbReference type="Proteomes" id="UP000297535"/>
    </source>
</evidence>
<dbReference type="EMBL" id="SRLB01000021">
    <property type="protein sequence ID" value="TGD96204.1"/>
    <property type="molecule type" value="Genomic_DNA"/>
</dbReference>
<proteinExistence type="predicted"/>
<accession>A0A4Z0NIR5</accession>
<reference evidence="1 2" key="1">
    <citation type="submission" date="2019-04" db="EMBL/GenBank/DDBJ databases">
        <authorList>
            <person name="Feng G."/>
            <person name="Zhu H."/>
        </authorList>
    </citation>
    <scope>NUCLEOTIDE SEQUENCE [LARGE SCALE GENOMIC DNA]</scope>
    <source>
        <strain evidence="1 2">6HR-1</strain>
    </source>
</reference>
<keyword evidence="2" id="KW-1185">Reference proteome</keyword>
<evidence type="ECO:0000313" key="1">
    <source>
        <dbReference type="EMBL" id="TGD96204.1"/>
    </source>
</evidence>
<dbReference type="OrthoDB" id="8007476at2"/>
<gene>
    <name evidence="1" type="ORF">EU555_24950</name>
</gene>
<protein>
    <submittedName>
        <fullName evidence="1">Uncharacterized protein</fullName>
    </submittedName>
</protein>
<organism evidence="1 2">
    <name type="scientific">Methylobacterium nonmethylotrophicum</name>
    <dbReference type="NCBI Taxonomy" id="1141884"/>
    <lineage>
        <taxon>Bacteria</taxon>
        <taxon>Pseudomonadati</taxon>
        <taxon>Pseudomonadota</taxon>
        <taxon>Alphaproteobacteria</taxon>
        <taxon>Hyphomicrobiales</taxon>
        <taxon>Methylobacteriaceae</taxon>
        <taxon>Methylobacterium</taxon>
    </lineage>
</organism>